<protein>
    <submittedName>
        <fullName evidence="1">Uncharacterized protein</fullName>
    </submittedName>
</protein>
<reference evidence="2" key="2">
    <citation type="submission" date="2015-01" db="EMBL/GenBank/DDBJ databases">
        <title>Evolutionary Origins and Diversification of the Mycorrhizal Mutualists.</title>
        <authorList>
            <consortium name="DOE Joint Genome Institute"/>
            <consortium name="Mycorrhizal Genomics Consortium"/>
            <person name="Kohler A."/>
            <person name="Kuo A."/>
            <person name="Nagy L.G."/>
            <person name="Floudas D."/>
            <person name="Copeland A."/>
            <person name="Barry K.W."/>
            <person name="Cichocki N."/>
            <person name="Veneault-Fourrey C."/>
            <person name="LaButti K."/>
            <person name="Lindquist E.A."/>
            <person name="Lipzen A."/>
            <person name="Lundell T."/>
            <person name="Morin E."/>
            <person name="Murat C."/>
            <person name="Riley R."/>
            <person name="Ohm R."/>
            <person name="Sun H."/>
            <person name="Tunlid A."/>
            <person name="Henrissat B."/>
            <person name="Grigoriev I.V."/>
            <person name="Hibbett D.S."/>
            <person name="Martin F."/>
        </authorList>
    </citation>
    <scope>NUCLEOTIDE SEQUENCE [LARGE SCALE GENOMIC DNA]</scope>
    <source>
        <strain evidence="2">Ve08.2h10</strain>
    </source>
</reference>
<dbReference type="InParanoid" id="A0A0D0CRT8"/>
<keyword evidence="2" id="KW-1185">Reference proteome</keyword>
<dbReference type="HOGENOM" id="CLU_2503959_0_0_1"/>
<name>A0A0D0CRT8_9AGAM</name>
<feature type="non-terminal residue" evidence="1">
    <location>
        <position position="87"/>
    </location>
</feature>
<evidence type="ECO:0000313" key="2">
    <source>
        <dbReference type="Proteomes" id="UP000054538"/>
    </source>
</evidence>
<proteinExistence type="predicted"/>
<gene>
    <name evidence="1" type="ORF">PAXRUDRAFT_590175</name>
</gene>
<reference evidence="1 2" key="1">
    <citation type="submission" date="2014-04" db="EMBL/GenBank/DDBJ databases">
        <authorList>
            <consortium name="DOE Joint Genome Institute"/>
            <person name="Kuo A."/>
            <person name="Kohler A."/>
            <person name="Jargeat P."/>
            <person name="Nagy L.G."/>
            <person name="Floudas D."/>
            <person name="Copeland A."/>
            <person name="Barry K.W."/>
            <person name="Cichocki N."/>
            <person name="Veneault-Fourrey C."/>
            <person name="LaButti K."/>
            <person name="Lindquist E.A."/>
            <person name="Lipzen A."/>
            <person name="Lundell T."/>
            <person name="Morin E."/>
            <person name="Murat C."/>
            <person name="Sun H."/>
            <person name="Tunlid A."/>
            <person name="Henrissat B."/>
            <person name="Grigoriev I.V."/>
            <person name="Hibbett D.S."/>
            <person name="Martin F."/>
            <person name="Nordberg H.P."/>
            <person name="Cantor M.N."/>
            <person name="Hua S.X."/>
        </authorList>
    </citation>
    <scope>NUCLEOTIDE SEQUENCE [LARGE SCALE GENOMIC DNA]</scope>
    <source>
        <strain evidence="1 2">Ve08.2h10</strain>
    </source>
</reference>
<dbReference type="AlphaFoldDB" id="A0A0D0CRT8"/>
<evidence type="ECO:0000313" key="1">
    <source>
        <dbReference type="EMBL" id="KIK73511.1"/>
    </source>
</evidence>
<organism evidence="1 2">
    <name type="scientific">Paxillus rubicundulus Ve08.2h10</name>
    <dbReference type="NCBI Taxonomy" id="930991"/>
    <lineage>
        <taxon>Eukaryota</taxon>
        <taxon>Fungi</taxon>
        <taxon>Dikarya</taxon>
        <taxon>Basidiomycota</taxon>
        <taxon>Agaricomycotina</taxon>
        <taxon>Agaricomycetes</taxon>
        <taxon>Agaricomycetidae</taxon>
        <taxon>Boletales</taxon>
        <taxon>Paxilineae</taxon>
        <taxon>Paxillaceae</taxon>
        <taxon>Paxillus</taxon>
    </lineage>
</organism>
<accession>A0A0D0CRT8</accession>
<dbReference type="EMBL" id="KN829668">
    <property type="protein sequence ID" value="KIK73511.1"/>
    <property type="molecule type" value="Genomic_DNA"/>
</dbReference>
<dbReference type="Proteomes" id="UP000054538">
    <property type="component" value="Unassembled WGS sequence"/>
</dbReference>
<sequence>MLDSAHSAYSIATSTGFHTSTISRLCAKECSELQKSTGGYLQSLCAATTMIKAQCTYHTASSLCRPHIQLPCAATMMTTAQHAHYAA</sequence>